<reference evidence="1" key="1">
    <citation type="journal article" date="2023" name="Nat. Commun.">
        <title>Diploid and tetraploid genomes of Acorus and the evolution of monocots.</title>
        <authorList>
            <person name="Ma L."/>
            <person name="Liu K.W."/>
            <person name="Li Z."/>
            <person name="Hsiao Y.Y."/>
            <person name="Qi Y."/>
            <person name="Fu T."/>
            <person name="Tang G.D."/>
            <person name="Zhang D."/>
            <person name="Sun W.H."/>
            <person name="Liu D.K."/>
            <person name="Li Y."/>
            <person name="Chen G.Z."/>
            <person name="Liu X.D."/>
            <person name="Liao X.Y."/>
            <person name="Jiang Y.T."/>
            <person name="Yu X."/>
            <person name="Hao Y."/>
            <person name="Huang J."/>
            <person name="Zhao X.W."/>
            <person name="Ke S."/>
            <person name="Chen Y.Y."/>
            <person name="Wu W.L."/>
            <person name="Hsu J.L."/>
            <person name="Lin Y.F."/>
            <person name="Huang M.D."/>
            <person name="Li C.Y."/>
            <person name="Huang L."/>
            <person name="Wang Z.W."/>
            <person name="Zhao X."/>
            <person name="Zhong W.Y."/>
            <person name="Peng D.H."/>
            <person name="Ahmad S."/>
            <person name="Lan S."/>
            <person name="Zhang J.S."/>
            <person name="Tsai W.C."/>
            <person name="Van de Peer Y."/>
            <person name="Liu Z.J."/>
        </authorList>
    </citation>
    <scope>NUCLEOTIDE SEQUENCE</scope>
    <source>
        <strain evidence="1">CP</strain>
    </source>
</reference>
<protein>
    <submittedName>
        <fullName evidence="1">Uncharacterized protein</fullName>
    </submittedName>
</protein>
<evidence type="ECO:0000313" key="2">
    <source>
        <dbReference type="Proteomes" id="UP001180020"/>
    </source>
</evidence>
<accession>A0AAV9CSH3</accession>
<organism evidence="1 2">
    <name type="scientific">Acorus calamus</name>
    <name type="common">Sweet flag</name>
    <dbReference type="NCBI Taxonomy" id="4465"/>
    <lineage>
        <taxon>Eukaryota</taxon>
        <taxon>Viridiplantae</taxon>
        <taxon>Streptophyta</taxon>
        <taxon>Embryophyta</taxon>
        <taxon>Tracheophyta</taxon>
        <taxon>Spermatophyta</taxon>
        <taxon>Magnoliopsida</taxon>
        <taxon>Liliopsida</taxon>
        <taxon>Acoraceae</taxon>
        <taxon>Acorus</taxon>
    </lineage>
</organism>
<evidence type="ECO:0000313" key="1">
    <source>
        <dbReference type="EMBL" id="KAK1291795.1"/>
    </source>
</evidence>
<dbReference type="EMBL" id="JAUJYO010000017">
    <property type="protein sequence ID" value="KAK1291795.1"/>
    <property type="molecule type" value="Genomic_DNA"/>
</dbReference>
<gene>
    <name evidence="1" type="ORF">QJS10_CPB17g02260</name>
</gene>
<comment type="caution">
    <text evidence="1">The sequence shown here is derived from an EMBL/GenBank/DDBJ whole genome shotgun (WGS) entry which is preliminary data.</text>
</comment>
<proteinExistence type="predicted"/>
<dbReference type="AlphaFoldDB" id="A0AAV9CSH3"/>
<keyword evidence="2" id="KW-1185">Reference proteome</keyword>
<dbReference type="Proteomes" id="UP001180020">
    <property type="component" value="Unassembled WGS sequence"/>
</dbReference>
<reference evidence="1" key="2">
    <citation type="submission" date="2023-06" db="EMBL/GenBank/DDBJ databases">
        <authorList>
            <person name="Ma L."/>
            <person name="Liu K.-W."/>
            <person name="Li Z."/>
            <person name="Hsiao Y.-Y."/>
            <person name="Qi Y."/>
            <person name="Fu T."/>
            <person name="Tang G."/>
            <person name="Zhang D."/>
            <person name="Sun W.-H."/>
            <person name="Liu D.-K."/>
            <person name="Li Y."/>
            <person name="Chen G.-Z."/>
            <person name="Liu X.-D."/>
            <person name="Liao X.-Y."/>
            <person name="Jiang Y.-T."/>
            <person name="Yu X."/>
            <person name="Hao Y."/>
            <person name="Huang J."/>
            <person name="Zhao X.-W."/>
            <person name="Ke S."/>
            <person name="Chen Y.-Y."/>
            <person name="Wu W.-L."/>
            <person name="Hsu J.-L."/>
            <person name="Lin Y.-F."/>
            <person name="Huang M.-D."/>
            <person name="Li C.-Y."/>
            <person name="Huang L."/>
            <person name="Wang Z.-W."/>
            <person name="Zhao X."/>
            <person name="Zhong W.-Y."/>
            <person name="Peng D.-H."/>
            <person name="Ahmad S."/>
            <person name="Lan S."/>
            <person name="Zhang J.-S."/>
            <person name="Tsai W.-C."/>
            <person name="Van De Peer Y."/>
            <person name="Liu Z.-J."/>
        </authorList>
    </citation>
    <scope>NUCLEOTIDE SEQUENCE</scope>
    <source>
        <strain evidence="1">CP</strain>
        <tissue evidence="1">Leaves</tissue>
    </source>
</reference>
<sequence length="73" mass="7793">MPECESYYLRLREAAAAAAAGRGNRSMRLPGSQIARVDAMSPPSAPLIFDRPVVCSSLHGLTPLRGPDSPSRL</sequence>
<name>A0AAV9CSH3_ACOCL</name>